<name>A0A6F9DJ14_9ASCI</name>
<feature type="compositionally biased region" description="Pro residues" evidence="1">
    <location>
        <begin position="142"/>
        <end position="155"/>
    </location>
</feature>
<gene>
    <name evidence="3" type="primary">LOC104265352</name>
</gene>
<organism evidence="3">
    <name type="scientific">Phallusia mammillata</name>
    <dbReference type="NCBI Taxonomy" id="59560"/>
    <lineage>
        <taxon>Eukaryota</taxon>
        <taxon>Metazoa</taxon>
        <taxon>Chordata</taxon>
        <taxon>Tunicata</taxon>
        <taxon>Ascidiacea</taxon>
        <taxon>Phlebobranchia</taxon>
        <taxon>Ascidiidae</taxon>
        <taxon>Phallusia</taxon>
    </lineage>
</organism>
<protein>
    <submittedName>
        <fullName evidence="3">Uncharacterized protein LOC104265352</fullName>
    </submittedName>
</protein>
<dbReference type="EMBL" id="LR787267">
    <property type="protein sequence ID" value="CAB3263129.1"/>
    <property type="molecule type" value="mRNA"/>
</dbReference>
<feature type="domain" description="Chitin-binding type-4" evidence="2">
    <location>
        <begin position="15"/>
        <end position="97"/>
    </location>
</feature>
<feature type="compositionally biased region" description="Low complexity" evidence="1">
    <location>
        <begin position="109"/>
        <end position="124"/>
    </location>
</feature>
<evidence type="ECO:0000259" key="2">
    <source>
        <dbReference type="Pfam" id="PF03067"/>
    </source>
</evidence>
<dbReference type="AlphaFoldDB" id="A0A6F9DJ14"/>
<accession>A0A6F9DJ14</accession>
<evidence type="ECO:0000313" key="3">
    <source>
        <dbReference type="EMBL" id="CAB3263129.1"/>
    </source>
</evidence>
<feature type="region of interest" description="Disordered" evidence="1">
    <location>
        <begin position="104"/>
        <end position="180"/>
    </location>
</feature>
<evidence type="ECO:0000256" key="1">
    <source>
        <dbReference type="SAM" id="MobiDB-lite"/>
    </source>
</evidence>
<feature type="compositionally biased region" description="Low complexity" evidence="1">
    <location>
        <begin position="156"/>
        <end position="177"/>
    </location>
</feature>
<proteinExistence type="evidence at transcript level"/>
<feature type="compositionally biased region" description="Polar residues" evidence="1">
    <location>
        <begin position="125"/>
        <end position="138"/>
    </location>
</feature>
<dbReference type="Pfam" id="PF03067">
    <property type="entry name" value="LPMO_10"/>
    <property type="match status" value="1"/>
</dbReference>
<reference evidence="3" key="1">
    <citation type="submission" date="2020-04" db="EMBL/GenBank/DDBJ databases">
        <authorList>
            <person name="Neveu A P."/>
        </authorList>
    </citation>
    <scope>NUCLEOTIDE SEQUENCE</scope>
    <source>
        <tissue evidence="3">Whole embryo</tissue>
    </source>
</reference>
<sequence>MEFRLCPWNNITNPVTHECLNRRQLRLIDGTIRWYLPTNRTAAVGIHDFQVILPYDVLCEQCVFQWKYHAGNSWGVDEEGEGLGYGHQEEFYGCSDIAIQANNASNRPQSTTTQPETSTLTTQSNMTSTQPSTTTNVQPTTYKPPTPSTYTPPEPSTYMPPATSTAVTPAPTTTKPAAPSPPVIDCSKAVSGQVYFYTCTSFYRCVFAHPNPYIFDCPQGTVCASNGRCVHAFMVPPPCGNMDPNRKF</sequence>
<dbReference type="InterPro" id="IPR004302">
    <property type="entry name" value="Cellulose/chitin-bd_N"/>
</dbReference>